<dbReference type="PANTHER" id="PTHR42782">
    <property type="entry name" value="SI:CH73-314G15.3"/>
    <property type="match status" value="1"/>
</dbReference>
<dbReference type="InterPro" id="IPR011197">
    <property type="entry name" value="UCP012318"/>
</dbReference>
<organism evidence="1">
    <name type="scientific">Paramoeba aestuarina</name>
    <dbReference type="NCBI Taxonomy" id="180227"/>
    <lineage>
        <taxon>Eukaryota</taxon>
        <taxon>Amoebozoa</taxon>
        <taxon>Discosea</taxon>
        <taxon>Flabellinia</taxon>
        <taxon>Dactylopodida</taxon>
        <taxon>Paramoebidae</taxon>
        <taxon>Paramoeba</taxon>
    </lineage>
</organism>
<dbReference type="EMBL" id="HBKR01023566">
    <property type="protein sequence ID" value="CAE2314664.1"/>
    <property type="molecule type" value="Transcribed_RNA"/>
</dbReference>
<protein>
    <submittedName>
        <fullName evidence="1">Uncharacterized protein</fullName>
    </submittedName>
</protein>
<dbReference type="PANTHER" id="PTHR42782:SF4">
    <property type="entry name" value="DUF455 DOMAIN-CONTAINING PROTEIN"/>
    <property type="match status" value="1"/>
</dbReference>
<reference evidence="1" key="1">
    <citation type="submission" date="2021-01" db="EMBL/GenBank/DDBJ databases">
        <authorList>
            <person name="Corre E."/>
            <person name="Pelletier E."/>
            <person name="Niang G."/>
            <person name="Scheremetjew M."/>
            <person name="Finn R."/>
            <person name="Kale V."/>
            <person name="Holt S."/>
            <person name="Cochrane G."/>
            <person name="Meng A."/>
            <person name="Brown T."/>
            <person name="Cohen L."/>
        </authorList>
    </citation>
    <scope>NUCLEOTIDE SEQUENCE</scope>
    <source>
        <strain evidence="1">SoJaBio B1-5/56/2</strain>
    </source>
</reference>
<dbReference type="AlphaFoldDB" id="A0A7S4L599"/>
<name>A0A7S4L599_9EUKA</name>
<dbReference type="PIRSF" id="PIRSF012318">
    <property type="entry name" value="UCP012318"/>
    <property type="match status" value="1"/>
</dbReference>
<gene>
    <name evidence="1" type="ORF">NAES01612_LOCUS15452</name>
</gene>
<dbReference type="SUPFAM" id="SSF47240">
    <property type="entry name" value="Ferritin-like"/>
    <property type="match status" value="1"/>
</dbReference>
<sequence>MMFRGFHQILTSYSSSSLFRLSSCGKFFSSSVVARDGEAAVDLMGIASQVVIAKNPEEKLSLLLKGHQICESCSPSSLAILTPSNNSGVEYDAPGRPDKPELVHPTKMLTHKKLKVPLQIYLLHSLAHIELNAIDIASDMVARFAPGMPLGFACDWFEVAYEEGVHFQLLCERLKQLNYSYGDLPGHDGLWRAADSTKEDLVGRLVAIPLVQEARALDSKERLNKKMVSCADAVSAKLVEKICDEEIKHVKYGVKWLNYIAEQRNTSAKLLYQEGVLKYTGKVVGPFNVESRTEAGMPTDWYQQTVTKN</sequence>
<dbReference type="InterPro" id="IPR007402">
    <property type="entry name" value="DUF455"/>
</dbReference>
<accession>A0A7S4L599</accession>
<dbReference type="CDD" id="cd00657">
    <property type="entry name" value="Ferritin_like"/>
    <property type="match status" value="1"/>
</dbReference>
<dbReference type="Pfam" id="PF04305">
    <property type="entry name" value="DUF455"/>
    <property type="match status" value="1"/>
</dbReference>
<proteinExistence type="predicted"/>
<dbReference type="InterPro" id="IPR009078">
    <property type="entry name" value="Ferritin-like_SF"/>
</dbReference>
<evidence type="ECO:0000313" key="1">
    <source>
        <dbReference type="EMBL" id="CAE2314664.1"/>
    </source>
</evidence>